<evidence type="ECO:0000256" key="4">
    <source>
        <dbReference type="ARBA" id="ARBA00012096"/>
    </source>
</evidence>
<dbReference type="SUPFAM" id="SSF53686">
    <property type="entry name" value="Tryptophan synthase beta subunit-like PLP-dependent enzymes"/>
    <property type="match status" value="1"/>
</dbReference>
<evidence type="ECO:0000259" key="9">
    <source>
        <dbReference type="Pfam" id="PF00291"/>
    </source>
</evidence>
<keyword evidence="5" id="KW-0663">Pyridoxal phosphate</keyword>
<dbReference type="InterPro" id="IPR001926">
    <property type="entry name" value="TrpB-like_PALP"/>
</dbReference>
<evidence type="ECO:0000256" key="8">
    <source>
        <dbReference type="ARBA" id="ARBA00031427"/>
    </source>
</evidence>
<name>K6NZ48_9FIRM</name>
<dbReference type="GO" id="GO:0006567">
    <property type="term" value="P:L-threonine catabolic process"/>
    <property type="evidence" value="ECO:0007669"/>
    <property type="project" value="TreeGrafter"/>
</dbReference>
<comment type="catalytic activity">
    <reaction evidence="1">
        <text>L-threonine = 2-oxobutanoate + NH4(+)</text>
        <dbReference type="Rhea" id="RHEA:22108"/>
        <dbReference type="ChEBI" id="CHEBI:16763"/>
        <dbReference type="ChEBI" id="CHEBI:28938"/>
        <dbReference type="ChEBI" id="CHEBI:57926"/>
        <dbReference type="EC" id="4.3.1.19"/>
    </reaction>
</comment>
<dbReference type="GO" id="GO:0006565">
    <property type="term" value="P:L-serine catabolic process"/>
    <property type="evidence" value="ECO:0007669"/>
    <property type="project" value="TreeGrafter"/>
</dbReference>
<dbReference type="FunFam" id="3.40.50.1100:FF:000005">
    <property type="entry name" value="Threonine dehydratase catabolic"/>
    <property type="match status" value="1"/>
</dbReference>
<dbReference type="RefSeq" id="WP_006904146.1">
    <property type="nucleotide sequence ID" value="NZ_JH976535.1"/>
</dbReference>
<evidence type="ECO:0000313" key="11">
    <source>
        <dbReference type="Proteomes" id="UP000005710"/>
    </source>
</evidence>
<protein>
    <recommendedName>
        <fullName evidence="4">threonine ammonia-lyase</fullName>
        <ecNumber evidence="4">4.3.1.19</ecNumber>
    </recommendedName>
    <alternativeName>
        <fullName evidence="8">Threonine deaminase</fullName>
    </alternativeName>
</protein>
<comment type="caution">
    <text evidence="10">The sequence shown here is derived from an EMBL/GenBank/DDBJ whole genome shotgun (WGS) entry which is preliminary data.</text>
</comment>
<dbReference type="AlphaFoldDB" id="K6NZ48"/>
<keyword evidence="11" id="KW-1185">Reference proteome</keyword>
<evidence type="ECO:0000256" key="5">
    <source>
        <dbReference type="ARBA" id="ARBA00022898"/>
    </source>
</evidence>
<feature type="domain" description="Tryptophan synthase beta chain-like PALP" evidence="9">
    <location>
        <begin position="27"/>
        <end position="305"/>
    </location>
</feature>
<dbReference type="Gene3D" id="3.40.50.1100">
    <property type="match status" value="2"/>
</dbReference>
<comment type="function">
    <text evidence="7">Catalyzes the anaerobic formation of alpha-ketobutyrate and ammonia from threonine in a two-step reaction. The first step involved a dehydration of threonine and a production of enamine intermediates (aminocrotonate), which tautomerizes to its imine form (iminobutyrate). Both intermediates are unstable and short-lived. The second step is the nonenzymatic hydrolysis of the enamine/imine intermediates to form 2-ketobutyrate and free ammonia. In the low water environment of the cell, the second step is accelerated by RidA.</text>
</comment>
<dbReference type="GO" id="GO:0009097">
    <property type="term" value="P:isoleucine biosynthetic process"/>
    <property type="evidence" value="ECO:0007669"/>
    <property type="project" value="TreeGrafter"/>
</dbReference>
<accession>K6NZ48</accession>
<evidence type="ECO:0000256" key="7">
    <source>
        <dbReference type="ARBA" id="ARBA00025527"/>
    </source>
</evidence>
<comment type="similarity">
    <text evidence="3">Belongs to the serine/threonine dehydratase family.</text>
</comment>
<dbReference type="PROSITE" id="PS00165">
    <property type="entry name" value="DEHYDRATASE_SER_THR"/>
    <property type="match status" value="1"/>
</dbReference>
<proteinExistence type="inferred from homology"/>
<dbReference type="EC" id="4.3.1.19" evidence="4"/>
<dbReference type="STRING" id="867903.ThesuDRAFT_01869"/>
<dbReference type="GO" id="GO:0030170">
    <property type="term" value="F:pyridoxal phosphate binding"/>
    <property type="evidence" value="ECO:0007669"/>
    <property type="project" value="InterPro"/>
</dbReference>
<dbReference type="PANTHER" id="PTHR48078">
    <property type="entry name" value="THREONINE DEHYDRATASE, MITOCHONDRIAL-RELATED"/>
    <property type="match status" value="1"/>
</dbReference>
<dbReference type="InterPro" id="IPR000634">
    <property type="entry name" value="Ser/Thr_deHydtase_PyrdxlP-BS"/>
</dbReference>
<dbReference type="PANTHER" id="PTHR48078:SF6">
    <property type="entry name" value="L-THREONINE DEHYDRATASE CATABOLIC TDCB"/>
    <property type="match status" value="1"/>
</dbReference>
<sequence>MPDDGFWSAGCWSAELAAARGRVARIAARTPLIPSPALSERLGTGVYLKLETLQPTGSFKLRGAANKLVRLAESAPSLGSPPGVVTFSTGNHGRAVAYVARRLGLRAVVCVSEGVPPVKLEAIRRLGAELAMAPTQDDAEALCARLATEQGLVVVHPFDDPDIIAGQGTLGLEILDDLPEVEAVIVPLSGGGLLSGVGLALRHFGPPRPVQLIGVSMERGRVMFHSLRAGHPVTLPEEPSLADSLVGGIGLDNRWTFRLVGRLATDAVLVSEEAIARAMTFMLEEHGLLVEGGAATAIAALLEAAPPTGTGRPDAAAGRNPLTSLRGVFPWRPGGPLPVPRRIVVVVTGRNVDPRRVLGG</sequence>
<gene>
    <name evidence="10" type="ORF">ThesuDRAFT_01869</name>
</gene>
<keyword evidence="6" id="KW-0456">Lyase</keyword>
<dbReference type="InterPro" id="IPR036052">
    <property type="entry name" value="TrpB-like_PALP_sf"/>
</dbReference>
<evidence type="ECO:0000256" key="6">
    <source>
        <dbReference type="ARBA" id="ARBA00023239"/>
    </source>
</evidence>
<dbReference type="eggNOG" id="COG1171">
    <property type="taxonomic scope" value="Bacteria"/>
</dbReference>
<dbReference type="Proteomes" id="UP000005710">
    <property type="component" value="Unassembled WGS sequence"/>
</dbReference>
<evidence type="ECO:0000256" key="1">
    <source>
        <dbReference type="ARBA" id="ARBA00001274"/>
    </source>
</evidence>
<comment type="cofactor">
    <cofactor evidence="2">
        <name>pyridoxal 5'-phosphate</name>
        <dbReference type="ChEBI" id="CHEBI:597326"/>
    </cofactor>
</comment>
<evidence type="ECO:0000256" key="2">
    <source>
        <dbReference type="ARBA" id="ARBA00001933"/>
    </source>
</evidence>
<dbReference type="GO" id="GO:0004794">
    <property type="term" value="F:threonine deaminase activity"/>
    <property type="evidence" value="ECO:0007669"/>
    <property type="project" value="UniProtKB-EC"/>
</dbReference>
<dbReference type="HOGENOM" id="CLU_021152_4_2_9"/>
<evidence type="ECO:0000256" key="3">
    <source>
        <dbReference type="ARBA" id="ARBA00010869"/>
    </source>
</evidence>
<dbReference type="GO" id="GO:0003941">
    <property type="term" value="F:L-serine ammonia-lyase activity"/>
    <property type="evidence" value="ECO:0007669"/>
    <property type="project" value="TreeGrafter"/>
</dbReference>
<dbReference type="CDD" id="cd01562">
    <property type="entry name" value="Thr-dehyd"/>
    <property type="match status" value="1"/>
</dbReference>
<reference evidence="10" key="2">
    <citation type="submission" date="2012-10" db="EMBL/GenBank/DDBJ databases">
        <title>Improved high-quality draft of Thermaerobacter subterraneus C21, DSM 13965.</title>
        <authorList>
            <consortium name="DOE Joint Genome Institute"/>
            <person name="Eisen J."/>
            <person name="Huntemann M."/>
            <person name="Wei C.-L."/>
            <person name="Han J."/>
            <person name="Detter J.C."/>
            <person name="Han C."/>
            <person name="Tapia R."/>
            <person name="Chen A."/>
            <person name="Kyrpides N."/>
            <person name="Mavromatis K."/>
            <person name="Markowitz V."/>
            <person name="Szeto E."/>
            <person name="Ivanova N."/>
            <person name="Mikhailova N."/>
            <person name="Ovchinnikova G."/>
            <person name="Pagani I."/>
            <person name="Pati A."/>
            <person name="Goodwin L."/>
            <person name="Nordberg H.P."/>
            <person name="Cantor M.N."/>
            <person name="Hua S.X."/>
            <person name="Woyke T."/>
            <person name="Eisen J."/>
            <person name="Klenk H.-P."/>
        </authorList>
    </citation>
    <scope>NUCLEOTIDE SEQUENCE [LARGE SCALE GENOMIC DNA]</scope>
    <source>
        <strain evidence="10">DSM 13965</strain>
    </source>
</reference>
<dbReference type="Pfam" id="PF00291">
    <property type="entry name" value="PALP"/>
    <property type="match status" value="1"/>
</dbReference>
<evidence type="ECO:0000313" key="10">
    <source>
        <dbReference type="EMBL" id="EKP94140.1"/>
    </source>
</evidence>
<reference evidence="10" key="1">
    <citation type="submission" date="2010-10" db="EMBL/GenBank/DDBJ databases">
        <authorList>
            <consortium name="US DOE Joint Genome Institute (JGI-PGF)"/>
            <person name="Lucas S."/>
            <person name="Copeland A."/>
            <person name="Lapidus A."/>
            <person name="Bruce D."/>
            <person name="Goodwin L."/>
            <person name="Pitluck S."/>
            <person name="Kyrpides N."/>
            <person name="Mavromatis K."/>
            <person name="Detter J.C."/>
            <person name="Han C."/>
            <person name="Land M."/>
            <person name="Hauser L."/>
            <person name="Markowitz V."/>
            <person name="Cheng J.-F."/>
            <person name="Hugenholtz P."/>
            <person name="Woyke T."/>
            <person name="Wu D."/>
            <person name="Pukall R."/>
            <person name="Wahrenburg C."/>
            <person name="Brambilla E."/>
            <person name="Klenk H.-P."/>
            <person name="Eisen J.A."/>
        </authorList>
    </citation>
    <scope>NUCLEOTIDE SEQUENCE [LARGE SCALE GENOMIC DNA]</scope>
    <source>
        <strain evidence="10">DSM 13965</strain>
    </source>
</reference>
<dbReference type="EMBL" id="AENY02000003">
    <property type="protein sequence ID" value="EKP94140.1"/>
    <property type="molecule type" value="Genomic_DNA"/>
</dbReference>
<dbReference type="InterPro" id="IPR050147">
    <property type="entry name" value="Ser/Thr_Dehydratase"/>
</dbReference>
<organism evidence="10 11">
    <name type="scientific">Thermaerobacter subterraneus DSM 13965</name>
    <dbReference type="NCBI Taxonomy" id="867903"/>
    <lineage>
        <taxon>Bacteria</taxon>
        <taxon>Bacillati</taxon>
        <taxon>Bacillota</taxon>
        <taxon>Clostridia</taxon>
        <taxon>Eubacteriales</taxon>
        <taxon>Clostridiales Family XVII. Incertae Sedis</taxon>
        <taxon>Thermaerobacter</taxon>
    </lineage>
</organism>